<dbReference type="Gene3D" id="1.10.760.10">
    <property type="entry name" value="Cytochrome c-like domain"/>
    <property type="match status" value="1"/>
</dbReference>
<organism evidence="7 8">
    <name type="scientific">Nitrosomonas eutropha (strain DSM 101675 / C91 / Nm57)</name>
    <dbReference type="NCBI Taxonomy" id="335283"/>
    <lineage>
        <taxon>Bacteria</taxon>
        <taxon>Pseudomonadati</taxon>
        <taxon>Pseudomonadota</taxon>
        <taxon>Betaproteobacteria</taxon>
        <taxon>Nitrosomonadales</taxon>
        <taxon>Nitrosomonadaceae</taxon>
        <taxon>Nitrosomonas</taxon>
    </lineage>
</organism>
<accession>Q0ADB1</accession>
<dbReference type="Proteomes" id="UP000001966">
    <property type="component" value="Chromosome"/>
</dbReference>
<dbReference type="KEGG" id="net:Neut_2463"/>
<dbReference type="GO" id="GO:0009055">
    <property type="term" value="F:electron transfer activity"/>
    <property type="evidence" value="ECO:0007669"/>
    <property type="project" value="InterPro"/>
</dbReference>
<dbReference type="InterPro" id="IPR009056">
    <property type="entry name" value="Cyt_c-like_dom"/>
</dbReference>
<reference evidence="7 8" key="1">
    <citation type="journal article" date="2007" name="Environ. Microbiol.">
        <title>Whole-genome analysis of the ammonia-oxidizing bacterium, Nitrosomonas eutropha C91: implications for niche adaptation.</title>
        <authorList>
            <person name="Stein L.Y."/>
            <person name="Arp D.J."/>
            <person name="Berube P.M."/>
            <person name="Chain P.S."/>
            <person name="Hauser L."/>
            <person name="Jetten M.S."/>
            <person name="Klotz M.G."/>
            <person name="Larimer F.W."/>
            <person name="Norton J.M."/>
            <person name="Op den Camp H.J.M."/>
            <person name="Shin M."/>
            <person name="Wei X."/>
        </authorList>
    </citation>
    <scope>NUCLEOTIDE SEQUENCE [LARGE SCALE GENOMIC DNA]</scope>
    <source>
        <strain evidence="8">DSM 101675 / C91 / Nm57</strain>
    </source>
</reference>
<keyword evidence="3 4" id="KW-0408">Iron</keyword>
<dbReference type="eggNOG" id="COG2041">
    <property type="taxonomic scope" value="Bacteria"/>
</dbReference>
<keyword evidence="2 4" id="KW-0479">Metal-binding</keyword>
<evidence type="ECO:0000313" key="7">
    <source>
        <dbReference type="EMBL" id="ABI60671.1"/>
    </source>
</evidence>
<evidence type="ECO:0000256" key="1">
    <source>
        <dbReference type="ARBA" id="ARBA00022617"/>
    </source>
</evidence>
<dbReference type="OrthoDB" id="5728201at2"/>
<proteinExistence type="predicted"/>
<dbReference type="GO" id="GO:0046872">
    <property type="term" value="F:metal ion binding"/>
    <property type="evidence" value="ECO:0007669"/>
    <property type="project" value="UniProtKB-KW"/>
</dbReference>
<keyword evidence="5" id="KW-1133">Transmembrane helix</keyword>
<dbReference type="STRING" id="335283.Neut_2463"/>
<evidence type="ECO:0000313" key="8">
    <source>
        <dbReference type="Proteomes" id="UP000001966"/>
    </source>
</evidence>
<sequence length="310" mass="35405" precursor="true">MERDQKHFLNWHCNHHSCITPYCRCLILSVCLMIGLIHLAHAQADAMDTFIKFKNQDNVVQLLKPEELNTFSRQTILNIFEVHERRERQYKAYPVQPVLDRIFGQGWRAADEIVFSCKDGYQPSIPVAKFLAYDAYLAVASADGSPFILDNTLQNHEVVELGPVYLVWDNLKFPILLAEGAADMPYQIIGIELAAFATRFPGMFPPARVSAEVKRGFLHFRKYCMACHTINGQGGGKAPELNYPISVTEYFKPEYLKRWIDDPASLRYNTTMPALAAEIPEREKVLEEIIAYLTAMQRVKHTPPAKNSKK</sequence>
<gene>
    <name evidence="7" type="ordered locus">Neut_2463</name>
</gene>
<evidence type="ECO:0000256" key="4">
    <source>
        <dbReference type="PROSITE-ProRule" id="PRU00433"/>
    </source>
</evidence>
<keyword evidence="5" id="KW-0472">Membrane</keyword>
<dbReference type="HOGENOM" id="CLU_075571_0_0_4"/>
<dbReference type="EMBL" id="CP000450">
    <property type="protein sequence ID" value="ABI60671.1"/>
    <property type="molecule type" value="Genomic_DNA"/>
</dbReference>
<evidence type="ECO:0000256" key="2">
    <source>
        <dbReference type="ARBA" id="ARBA00022723"/>
    </source>
</evidence>
<dbReference type="SUPFAM" id="SSF46626">
    <property type="entry name" value="Cytochrome c"/>
    <property type="match status" value="1"/>
</dbReference>
<feature type="transmembrane region" description="Helical" evidence="5">
    <location>
        <begin position="21"/>
        <end position="40"/>
    </location>
</feature>
<keyword evidence="5" id="KW-0812">Transmembrane</keyword>
<dbReference type="Pfam" id="PF13442">
    <property type="entry name" value="Cytochrome_CBB3"/>
    <property type="match status" value="1"/>
</dbReference>
<evidence type="ECO:0000259" key="6">
    <source>
        <dbReference type="PROSITE" id="PS51007"/>
    </source>
</evidence>
<evidence type="ECO:0000256" key="5">
    <source>
        <dbReference type="SAM" id="Phobius"/>
    </source>
</evidence>
<keyword evidence="1 4" id="KW-0349">Heme</keyword>
<name>Q0ADB1_NITEC</name>
<dbReference type="AlphaFoldDB" id="Q0ADB1"/>
<dbReference type="GO" id="GO:0020037">
    <property type="term" value="F:heme binding"/>
    <property type="evidence" value="ECO:0007669"/>
    <property type="project" value="InterPro"/>
</dbReference>
<feature type="domain" description="Cytochrome c" evidence="6">
    <location>
        <begin position="211"/>
        <end position="297"/>
    </location>
</feature>
<dbReference type="eggNOG" id="COG2010">
    <property type="taxonomic scope" value="Bacteria"/>
</dbReference>
<dbReference type="InterPro" id="IPR036909">
    <property type="entry name" value="Cyt_c-like_dom_sf"/>
</dbReference>
<dbReference type="PROSITE" id="PS51007">
    <property type="entry name" value="CYTC"/>
    <property type="match status" value="1"/>
</dbReference>
<evidence type="ECO:0000256" key="3">
    <source>
        <dbReference type="ARBA" id="ARBA00023004"/>
    </source>
</evidence>
<protein>
    <submittedName>
        <fullName evidence="7">Cytochrome c, class I</fullName>
    </submittedName>
</protein>